<keyword evidence="4" id="KW-0614">Plasmid</keyword>
<dbReference type="CDD" id="cd00093">
    <property type="entry name" value="HTH_XRE"/>
    <property type="match status" value="1"/>
</dbReference>
<feature type="transmembrane region" description="Helical" evidence="2">
    <location>
        <begin position="139"/>
        <end position="161"/>
    </location>
</feature>
<geneLocation type="plasmid" evidence="5">
    <name>pLB174A04</name>
</geneLocation>
<feature type="transmembrane region" description="Helical" evidence="2">
    <location>
        <begin position="83"/>
        <end position="101"/>
    </location>
</feature>
<dbReference type="InterPro" id="IPR010982">
    <property type="entry name" value="Lambda_DNA-bd_dom_sf"/>
</dbReference>
<geneLocation type="plasmid" evidence="4">
    <name>pLB925A04</name>
</geneLocation>
<keyword evidence="1" id="KW-0238">DNA-binding</keyword>
<dbReference type="Gene3D" id="1.10.260.40">
    <property type="entry name" value="lambda repressor-like DNA-binding domains"/>
    <property type="match status" value="1"/>
</dbReference>
<evidence type="ECO:0000313" key="5">
    <source>
        <dbReference type="EMBL" id="BAU19439.1"/>
    </source>
</evidence>
<dbReference type="EMBL" id="CP031199">
    <property type="protein sequence ID" value="QCZ54457.1"/>
    <property type="molecule type" value="Genomic_DNA"/>
</dbReference>
<geneLocation type="plasmid" evidence="7">
    <name>pucclbbs449_a</name>
</geneLocation>
<evidence type="ECO:0000256" key="2">
    <source>
        <dbReference type="SAM" id="Phobius"/>
    </source>
</evidence>
<keyword evidence="2" id="KW-0472">Membrane</keyword>
<evidence type="ECO:0000313" key="6">
    <source>
        <dbReference type="EMBL" id="QCZ54457.1"/>
    </source>
</evidence>
<dbReference type="EMBL" id="AB370337">
    <property type="protein sequence ID" value="BAH56427.1"/>
    <property type="molecule type" value="Genomic_DNA"/>
</dbReference>
<accession>C0SQP5</accession>
<dbReference type="EMBL" id="LC062087">
    <property type="protein sequence ID" value="BAU19439.1"/>
    <property type="molecule type" value="Genomic_DNA"/>
</dbReference>
<dbReference type="RefSeq" id="WP_012695408.1">
    <property type="nucleotide sequence ID" value="NZ_JBHUQD010000022.1"/>
</dbReference>
<dbReference type="SMART" id="SM00530">
    <property type="entry name" value="HTH_XRE"/>
    <property type="match status" value="1"/>
</dbReference>
<dbReference type="PANTHER" id="PTHR46558:SF4">
    <property type="entry name" value="DNA-BIDING PHAGE PROTEIN"/>
    <property type="match status" value="1"/>
</dbReference>
<name>C0SQP5_LEVBR</name>
<sequence>MNISQKLKQCRSAKNLTQAEVAEQLHVSRKTISGWENERSYPDPTSLIKLSDLYHVPIDDLLRDERLLKHYDKANKNDNKLKLIVRVEYIINIFCFIFGYIELFHVRGVHTFIIPTISILNVIMLLFHFQNWQKFRRSLMKLAGVATFLALFAINVTMTIFDRQFVSYFTRLSPSYIAGLAVGRIILLLIISLSGSVILLMWPFQHVSES</sequence>
<dbReference type="AlphaFoldDB" id="C0SQP5"/>
<evidence type="ECO:0000313" key="4">
    <source>
        <dbReference type="EMBL" id="BAH56427.1"/>
    </source>
</evidence>
<reference evidence="4" key="1">
    <citation type="journal article" date="2009" name="Microbiology">
        <title>Characterization of four plasmids harboured in a Lactobacillus brevis strain encoding a novel bacteriocin, brevicin 925A, and construction of a shuttle vector for lactic acid bacteria and Escherichia coli.</title>
        <authorList>
            <person name="Wada T."/>
            <person name="Noda M."/>
            <person name="Kashiwabara F."/>
            <person name="Jeon H.J."/>
            <person name="Shirakawa A."/>
            <person name="Yabu H."/>
            <person name="Matoba Y."/>
            <person name="Kumagai T."/>
            <person name="Sugiyama M."/>
        </authorList>
    </citation>
    <scope>NUCLEOTIDE SEQUENCE</scope>
    <source>
        <strain evidence="4">925A</strain>
        <plasmid evidence="4">pLB925A04</plasmid>
    </source>
</reference>
<geneLocation type="plasmid" evidence="6">
    <name>pUCCLBBS449_A</name>
</geneLocation>
<reference evidence="5" key="2">
    <citation type="journal article" date="2015" name="Biol. Pharm. Bull.">
        <title>Characterization and Mutational Analysis of a Two-Polypeptide Bacteriocin Produced by Citrus Iyo-Derived Lactobacillus brevis 174A.</title>
        <authorList>
            <person name="Noda M."/>
            <person name="Miyauchi R."/>
            <person name="Danshiitsoodol N."/>
            <person name="Higashikawa F."/>
            <person name="Kumagai T."/>
            <person name="Matoba Y."/>
            <person name="Sugiyama M."/>
        </authorList>
    </citation>
    <scope>NUCLEOTIDE SEQUENCE</scope>
    <source>
        <strain evidence="5">174A</strain>
        <plasmid evidence="5">pLB174A04</plasmid>
    </source>
</reference>
<protein>
    <submittedName>
        <fullName evidence="4 6">Transcriptional regulator</fullName>
    </submittedName>
</protein>
<proteinExistence type="predicted"/>
<dbReference type="Pfam" id="PF01381">
    <property type="entry name" value="HTH_3"/>
    <property type="match status" value="1"/>
</dbReference>
<reference evidence="6 7" key="3">
    <citation type="submission" date="2018-07" db="EMBL/GenBank/DDBJ databases">
        <authorList>
            <person name="Feyereisen M."/>
        </authorList>
    </citation>
    <scope>NUCLEOTIDE SEQUENCE [LARGE SCALE GENOMIC DNA]</scope>
    <source>
        <strain evidence="6 7">UCCLBBS449</strain>
        <plasmid evidence="7">pucclbbs449_a</plasmid>
        <plasmid evidence="6">pUCCLBBS449_A</plasmid>
    </source>
</reference>
<evidence type="ECO:0000256" key="1">
    <source>
        <dbReference type="ARBA" id="ARBA00023125"/>
    </source>
</evidence>
<dbReference type="Proteomes" id="UP000307074">
    <property type="component" value="Plasmid pUCCLBBS449_A"/>
</dbReference>
<gene>
    <name evidence="4" type="primary">breG</name>
    <name evidence="6" type="ORF">UCCLBBS449_pA0051</name>
</gene>
<dbReference type="InterPro" id="IPR001387">
    <property type="entry name" value="Cro/C1-type_HTH"/>
</dbReference>
<evidence type="ECO:0000313" key="7">
    <source>
        <dbReference type="Proteomes" id="UP000307074"/>
    </source>
</evidence>
<feature type="transmembrane region" description="Helical" evidence="2">
    <location>
        <begin position="107"/>
        <end position="127"/>
    </location>
</feature>
<dbReference type="SUPFAM" id="SSF47413">
    <property type="entry name" value="lambda repressor-like DNA-binding domains"/>
    <property type="match status" value="1"/>
</dbReference>
<dbReference type="PANTHER" id="PTHR46558">
    <property type="entry name" value="TRACRIPTIONAL REGULATORY PROTEIN-RELATED-RELATED"/>
    <property type="match status" value="1"/>
</dbReference>
<keyword evidence="2" id="KW-0812">Transmembrane</keyword>
<feature type="domain" description="HTH cro/C1-type" evidence="3">
    <location>
        <begin position="7"/>
        <end position="61"/>
    </location>
</feature>
<dbReference type="PROSITE" id="PS50943">
    <property type="entry name" value="HTH_CROC1"/>
    <property type="match status" value="1"/>
</dbReference>
<evidence type="ECO:0000259" key="3">
    <source>
        <dbReference type="PROSITE" id="PS50943"/>
    </source>
</evidence>
<feature type="transmembrane region" description="Helical" evidence="2">
    <location>
        <begin position="181"/>
        <end position="202"/>
    </location>
</feature>
<dbReference type="PATRIC" id="fig|1580.50.peg.1245"/>
<keyword evidence="2" id="KW-1133">Transmembrane helix</keyword>
<dbReference type="GO" id="GO:0003677">
    <property type="term" value="F:DNA binding"/>
    <property type="evidence" value="ECO:0007669"/>
    <property type="project" value="UniProtKB-KW"/>
</dbReference>
<organism evidence="4">
    <name type="scientific">Levilactobacillus brevis</name>
    <name type="common">Lactobacillus brevis</name>
    <dbReference type="NCBI Taxonomy" id="1580"/>
    <lineage>
        <taxon>Bacteria</taxon>
        <taxon>Bacillati</taxon>
        <taxon>Bacillota</taxon>
        <taxon>Bacilli</taxon>
        <taxon>Lactobacillales</taxon>
        <taxon>Lactobacillaceae</taxon>
        <taxon>Levilactobacillus</taxon>
    </lineage>
</organism>